<gene>
    <name evidence="1" type="ORF">JIG36_25160</name>
</gene>
<proteinExistence type="predicted"/>
<reference evidence="1 2" key="1">
    <citation type="submission" date="2021-01" db="EMBL/GenBank/DDBJ databases">
        <title>Actinoplanes sp. nov. LDG1-06 isolated from lichen.</title>
        <authorList>
            <person name="Saeng-In P."/>
            <person name="Phongsopitanun W."/>
            <person name="Kanchanasin P."/>
            <person name="Yuki M."/>
            <person name="Kudo T."/>
            <person name="Ohkuma M."/>
            <person name="Tanasupawat S."/>
        </authorList>
    </citation>
    <scope>NUCLEOTIDE SEQUENCE [LARGE SCALE GENOMIC DNA]</scope>
    <source>
        <strain evidence="1 2">LDG1-06</strain>
    </source>
</reference>
<dbReference type="PANTHER" id="PTHR43422">
    <property type="entry name" value="THIAMINE THIAZOLE SYNTHASE"/>
    <property type="match status" value="1"/>
</dbReference>
<keyword evidence="2" id="KW-1185">Reference proteome</keyword>
<dbReference type="PANTHER" id="PTHR43422:SF3">
    <property type="entry name" value="THIAMINE THIAZOLE SYNTHASE"/>
    <property type="match status" value="1"/>
</dbReference>
<dbReference type="EMBL" id="JAENHP010000008">
    <property type="protein sequence ID" value="MBM2618852.1"/>
    <property type="molecule type" value="Genomic_DNA"/>
</dbReference>
<comment type="caution">
    <text evidence="1">The sequence shown here is derived from an EMBL/GenBank/DDBJ whole genome shotgun (WGS) entry which is preliminary data.</text>
</comment>
<dbReference type="Proteomes" id="UP000632138">
    <property type="component" value="Unassembled WGS sequence"/>
</dbReference>
<protein>
    <submittedName>
        <fullName evidence="1">Uncharacterized protein</fullName>
    </submittedName>
</protein>
<dbReference type="InterPro" id="IPR036188">
    <property type="entry name" value="FAD/NAD-bd_sf"/>
</dbReference>
<dbReference type="Gene3D" id="3.50.50.60">
    <property type="entry name" value="FAD/NAD(P)-binding domain"/>
    <property type="match status" value="1"/>
</dbReference>
<evidence type="ECO:0000313" key="2">
    <source>
        <dbReference type="Proteomes" id="UP000632138"/>
    </source>
</evidence>
<organism evidence="1 2">
    <name type="scientific">Paractinoplanes ovalisporus</name>
    <dbReference type="NCBI Taxonomy" id="2810368"/>
    <lineage>
        <taxon>Bacteria</taxon>
        <taxon>Bacillati</taxon>
        <taxon>Actinomycetota</taxon>
        <taxon>Actinomycetes</taxon>
        <taxon>Micromonosporales</taxon>
        <taxon>Micromonosporaceae</taxon>
        <taxon>Paractinoplanes</taxon>
    </lineage>
</organism>
<name>A0ABS2AG95_9ACTN</name>
<dbReference type="SUPFAM" id="SSF51905">
    <property type="entry name" value="FAD/NAD(P)-binding domain"/>
    <property type="match status" value="1"/>
</dbReference>
<evidence type="ECO:0000313" key="1">
    <source>
        <dbReference type="EMBL" id="MBM2618852.1"/>
    </source>
</evidence>
<sequence>MIGAGIAGLAAARVLSERFAQVVVLDRDVLPSEPVPRRGVPQGHQPHILLAGGMRTFNELFPGFEDELIAAGGTRFDTGLGLCSYRMGRRWPSAPTGVSLVSATRPCIEAIVRSRVDARPTVTIRDRVAVSKLLGSATAARKATTVTGVVLDDGEEIRADLVVDCSGRGARSDRWLAALGLPTPGLLEVKVGVSYTSRYYRRRPGDLTGWSAIFILPTPPGEHLSGLALPVEGDRWLAGIGGWHVTEPPADAESFEGHAHGLPDPILSELLDRAEPVSDLVTTRFPSSRRRLFEQLPEPPAGYVALGDAVCSFNPVYGQGMTCAAMSAIALGRALDEHGRQAARPYYAAVARILDVPWSFAVGGDFSFPQTTGPRPRGFAVRRWYSRRIAWASQIDSGVNATFARVQHLVDPPSTLMRPAFVVRVLRMAGKRRRGSGPVR</sequence>
<accession>A0ABS2AG95</accession>